<dbReference type="Proteomes" id="UP001501523">
    <property type="component" value="Unassembled WGS sequence"/>
</dbReference>
<dbReference type="RefSeq" id="WP_343792232.1">
    <property type="nucleotide sequence ID" value="NZ_BAAAEU010000024.1"/>
</dbReference>
<sequence length="240" mass="26164">MVMLFAGANMSRHMGNSMNYKMVVFDMAGTTVRDPGLVARALVGALADDGCAVDEAAAQPLMGYKKPEAIRRLLLAQEQRADADRVERIHGDFVTRMLRCYQESDEVAPMADAQAVFAELRRSGMRVALNTAFSRSIADAIVERFGWLRAGVIDDLIATDEVPAGRPEPHMIRTLMARQGLTDARSVVKVGDTEVDIREGRNAGAGLVVAVTTGAFTRQALLPFEPDHIIDRLQDLPGLL</sequence>
<dbReference type="EMBL" id="BAAAEU010000024">
    <property type="protein sequence ID" value="GAA0719548.1"/>
    <property type="molecule type" value="Genomic_DNA"/>
</dbReference>
<dbReference type="PANTHER" id="PTHR43434:SF19">
    <property type="entry name" value="PHOSPHONOACETALDEHYDE HYDROLASE"/>
    <property type="match status" value="1"/>
</dbReference>
<dbReference type="Pfam" id="PF00702">
    <property type="entry name" value="Hydrolase"/>
    <property type="match status" value="1"/>
</dbReference>
<comment type="caution">
    <text evidence="1">The sequence shown here is derived from an EMBL/GenBank/DDBJ whole genome shotgun (WGS) entry which is preliminary data.</text>
</comment>
<dbReference type="InterPro" id="IPR050155">
    <property type="entry name" value="HAD-like_hydrolase_sf"/>
</dbReference>
<dbReference type="Gene3D" id="3.40.50.1000">
    <property type="entry name" value="HAD superfamily/HAD-like"/>
    <property type="match status" value="1"/>
</dbReference>
<evidence type="ECO:0000313" key="1">
    <source>
        <dbReference type="EMBL" id="GAA0719548.1"/>
    </source>
</evidence>
<dbReference type="InterPro" id="IPR036412">
    <property type="entry name" value="HAD-like_sf"/>
</dbReference>
<name>A0ABP3TWV0_9GAMM</name>
<dbReference type="SFLD" id="SFLDS00003">
    <property type="entry name" value="Haloacid_Dehalogenase"/>
    <property type="match status" value="1"/>
</dbReference>
<dbReference type="SFLD" id="SFLDG01129">
    <property type="entry name" value="C1.5:_HAD__Beta-PGM__Phosphata"/>
    <property type="match status" value="1"/>
</dbReference>
<keyword evidence="2" id="KW-1185">Reference proteome</keyword>
<protein>
    <submittedName>
        <fullName evidence="1">Phosphonatase-like hydrolase</fullName>
    </submittedName>
</protein>
<dbReference type="InterPro" id="IPR023214">
    <property type="entry name" value="HAD_sf"/>
</dbReference>
<dbReference type="PANTHER" id="PTHR43434">
    <property type="entry name" value="PHOSPHOGLYCOLATE PHOSPHATASE"/>
    <property type="match status" value="1"/>
</dbReference>
<proteinExistence type="predicted"/>
<accession>A0ABP3TWV0</accession>
<evidence type="ECO:0000313" key="2">
    <source>
        <dbReference type="Proteomes" id="UP001501523"/>
    </source>
</evidence>
<gene>
    <name evidence="1" type="ORF">GCM10009105_28120</name>
</gene>
<reference evidence="2" key="1">
    <citation type="journal article" date="2019" name="Int. J. Syst. Evol. Microbiol.">
        <title>The Global Catalogue of Microorganisms (GCM) 10K type strain sequencing project: providing services to taxonomists for standard genome sequencing and annotation.</title>
        <authorList>
            <consortium name="The Broad Institute Genomics Platform"/>
            <consortium name="The Broad Institute Genome Sequencing Center for Infectious Disease"/>
            <person name="Wu L."/>
            <person name="Ma J."/>
        </authorList>
    </citation>
    <scope>NUCLEOTIDE SEQUENCE [LARGE SCALE GENOMIC DNA]</scope>
    <source>
        <strain evidence="2">JCM 15421</strain>
    </source>
</reference>
<dbReference type="SUPFAM" id="SSF56784">
    <property type="entry name" value="HAD-like"/>
    <property type="match status" value="1"/>
</dbReference>
<organism evidence="1 2">
    <name type="scientific">Dokdonella soli</name>
    <dbReference type="NCBI Taxonomy" id="529810"/>
    <lineage>
        <taxon>Bacteria</taxon>
        <taxon>Pseudomonadati</taxon>
        <taxon>Pseudomonadota</taxon>
        <taxon>Gammaproteobacteria</taxon>
        <taxon>Lysobacterales</taxon>
        <taxon>Rhodanobacteraceae</taxon>
        <taxon>Dokdonella</taxon>
    </lineage>
</organism>